<dbReference type="Proteomes" id="UP001056708">
    <property type="component" value="Chromosome"/>
</dbReference>
<keyword evidence="3" id="KW-1185">Reference proteome</keyword>
<accession>A0ABY5ALH3</accession>
<reference evidence="2" key="1">
    <citation type="submission" date="2022-06" db="EMBL/GenBank/DDBJ databases">
        <title>Genome sequence of Phormidium yuhuli AB48 isolated from an industrial photobioreactor environment.</title>
        <authorList>
            <person name="Qiu Y."/>
            <person name="Noonan A.J.C."/>
            <person name="Dofher K."/>
            <person name="Koch M."/>
            <person name="Kieft B."/>
            <person name="Lin X."/>
            <person name="Ziels R.M."/>
            <person name="Hallam S.J."/>
        </authorList>
    </citation>
    <scope>NUCLEOTIDE SEQUENCE</scope>
    <source>
        <strain evidence="2">AB48</strain>
    </source>
</reference>
<organism evidence="2 3">
    <name type="scientific">Phormidium yuhuli AB48</name>
    <dbReference type="NCBI Taxonomy" id="2940671"/>
    <lineage>
        <taxon>Bacteria</taxon>
        <taxon>Bacillati</taxon>
        <taxon>Cyanobacteriota</taxon>
        <taxon>Cyanophyceae</taxon>
        <taxon>Oscillatoriophycideae</taxon>
        <taxon>Oscillatoriales</taxon>
        <taxon>Oscillatoriaceae</taxon>
        <taxon>Phormidium</taxon>
        <taxon>Phormidium yuhuli</taxon>
    </lineage>
</organism>
<dbReference type="Gene3D" id="3.40.50.300">
    <property type="entry name" value="P-loop containing nucleotide triphosphate hydrolases"/>
    <property type="match status" value="1"/>
</dbReference>
<gene>
    <name evidence="2" type="ORF">NEA10_13415</name>
</gene>
<dbReference type="CDD" id="cd02042">
    <property type="entry name" value="ParAB_family"/>
    <property type="match status" value="1"/>
</dbReference>
<evidence type="ECO:0000313" key="2">
    <source>
        <dbReference type="EMBL" id="USR89855.1"/>
    </source>
</evidence>
<dbReference type="PANTHER" id="PTHR13696:SF99">
    <property type="entry name" value="COBYRINIC ACID AC-DIAMIDE SYNTHASE"/>
    <property type="match status" value="1"/>
</dbReference>
<dbReference type="InterPro" id="IPR050678">
    <property type="entry name" value="DNA_Partitioning_ATPase"/>
</dbReference>
<dbReference type="InterPro" id="IPR025669">
    <property type="entry name" value="AAA_dom"/>
</dbReference>
<name>A0ABY5ALH3_9CYAN</name>
<dbReference type="SUPFAM" id="SSF52540">
    <property type="entry name" value="P-loop containing nucleoside triphosphate hydrolases"/>
    <property type="match status" value="1"/>
</dbReference>
<dbReference type="RefSeq" id="WP_252661131.1">
    <property type="nucleotide sequence ID" value="NZ_CP098611.1"/>
</dbReference>
<evidence type="ECO:0000259" key="1">
    <source>
        <dbReference type="Pfam" id="PF13614"/>
    </source>
</evidence>
<proteinExistence type="predicted"/>
<dbReference type="PANTHER" id="PTHR13696">
    <property type="entry name" value="P-LOOP CONTAINING NUCLEOSIDE TRIPHOSPHATE HYDROLASE"/>
    <property type="match status" value="1"/>
</dbReference>
<dbReference type="EMBL" id="CP098611">
    <property type="protein sequence ID" value="USR89855.1"/>
    <property type="molecule type" value="Genomic_DNA"/>
</dbReference>
<sequence length="308" mass="34642">MGYLIATTNMKGGVGKTTLTVNIAACLAKEHRQRVLVVDLDPQVSATLSLMSPTDFAKIRKDKGTLKHLLEKAITGDLDHSPVQNIIRPYGGNLQGVDVLPGDIDLYNDFLVSEVLYRKAIRNPERNFEGVWNTFEDSLMRGILKPVVDHYDFILLDCAPSYNLVTRSSLVCSDFYLIPAKPEPLSYIGMQLLERQIKKLIEIHQIEKKVQTQLIGIVFTMSRSILAGRYYKQVMRRVRQEFNEAQIFKTSIPMDVSVSRAVDSFKPVVLSDPNSSGSKAFRAVTEELLQKLQTLTPAARSIRLSKLD</sequence>
<evidence type="ECO:0000313" key="3">
    <source>
        <dbReference type="Proteomes" id="UP001056708"/>
    </source>
</evidence>
<dbReference type="InterPro" id="IPR027417">
    <property type="entry name" value="P-loop_NTPase"/>
</dbReference>
<feature type="domain" description="AAA" evidence="1">
    <location>
        <begin position="4"/>
        <end position="203"/>
    </location>
</feature>
<protein>
    <submittedName>
        <fullName evidence="2">ParA family protein</fullName>
    </submittedName>
</protein>
<dbReference type="Pfam" id="PF13614">
    <property type="entry name" value="AAA_31"/>
    <property type="match status" value="1"/>
</dbReference>